<proteinExistence type="predicted"/>
<dbReference type="Pfam" id="PF07729">
    <property type="entry name" value="FCD"/>
    <property type="match status" value="1"/>
</dbReference>
<name>A0ABW2Q3F4_9BACL</name>
<organism evidence="5 6">
    <name type="scientific">Scopulibacillus cellulosilyticus</name>
    <dbReference type="NCBI Taxonomy" id="2665665"/>
    <lineage>
        <taxon>Bacteria</taxon>
        <taxon>Bacillati</taxon>
        <taxon>Bacillota</taxon>
        <taxon>Bacilli</taxon>
        <taxon>Bacillales</taxon>
        <taxon>Sporolactobacillaceae</taxon>
        <taxon>Scopulibacillus</taxon>
    </lineage>
</organism>
<dbReference type="SUPFAM" id="SSF48008">
    <property type="entry name" value="GntR ligand-binding domain-like"/>
    <property type="match status" value="1"/>
</dbReference>
<evidence type="ECO:0000313" key="5">
    <source>
        <dbReference type="EMBL" id="MFC7394006.1"/>
    </source>
</evidence>
<dbReference type="RefSeq" id="WP_380966909.1">
    <property type="nucleotide sequence ID" value="NZ_JBHTCO010000017.1"/>
</dbReference>
<keyword evidence="2" id="KW-0238">DNA-binding</keyword>
<dbReference type="Proteomes" id="UP001596505">
    <property type="component" value="Unassembled WGS sequence"/>
</dbReference>
<dbReference type="SMART" id="SM00345">
    <property type="entry name" value="HTH_GNTR"/>
    <property type="match status" value="1"/>
</dbReference>
<dbReference type="EMBL" id="JBHTCO010000017">
    <property type="protein sequence ID" value="MFC7394006.1"/>
    <property type="molecule type" value="Genomic_DNA"/>
</dbReference>
<dbReference type="Gene3D" id="1.10.10.10">
    <property type="entry name" value="Winged helix-like DNA-binding domain superfamily/Winged helix DNA-binding domain"/>
    <property type="match status" value="1"/>
</dbReference>
<dbReference type="PANTHER" id="PTHR43537">
    <property type="entry name" value="TRANSCRIPTIONAL REGULATOR, GNTR FAMILY"/>
    <property type="match status" value="1"/>
</dbReference>
<dbReference type="InterPro" id="IPR000524">
    <property type="entry name" value="Tscrpt_reg_HTH_GntR"/>
</dbReference>
<dbReference type="Pfam" id="PF00392">
    <property type="entry name" value="GntR"/>
    <property type="match status" value="1"/>
</dbReference>
<dbReference type="InterPro" id="IPR036388">
    <property type="entry name" value="WH-like_DNA-bd_sf"/>
</dbReference>
<dbReference type="SMART" id="SM00895">
    <property type="entry name" value="FCD"/>
    <property type="match status" value="1"/>
</dbReference>
<dbReference type="InterPro" id="IPR036390">
    <property type="entry name" value="WH_DNA-bd_sf"/>
</dbReference>
<dbReference type="InterPro" id="IPR008920">
    <property type="entry name" value="TF_FadR/GntR_C"/>
</dbReference>
<reference evidence="6" key="1">
    <citation type="journal article" date="2019" name="Int. J. Syst. Evol. Microbiol.">
        <title>The Global Catalogue of Microorganisms (GCM) 10K type strain sequencing project: providing services to taxonomists for standard genome sequencing and annotation.</title>
        <authorList>
            <consortium name="The Broad Institute Genomics Platform"/>
            <consortium name="The Broad Institute Genome Sequencing Center for Infectious Disease"/>
            <person name="Wu L."/>
            <person name="Ma J."/>
        </authorList>
    </citation>
    <scope>NUCLEOTIDE SEQUENCE [LARGE SCALE GENOMIC DNA]</scope>
    <source>
        <strain evidence="6">CGMCC 1.16305</strain>
    </source>
</reference>
<keyword evidence="6" id="KW-1185">Reference proteome</keyword>
<sequence>MSRLNVGPAVKKDTIQELTYKQLKKAILTEQLSPDLFYTETDLAEALQISRTPVREAVKELIGAGLLISVPRKGLKIREYTQLEIEQIFLLRKVIEPEILSKLLKTVTAEQIKTLKELVCRQEEAIEKKDELGFIELDQKFHLSLITWTDYNIIEEMIIKLHNITRLIGHKAIRKQKRMEEVIEEHRKIIEALEQKDEAPCKKAMNHHLEKTEQSYRLIDNQ</sequence>
<feature type="domain" description="HTH gntR-type" evidence="4">
    <location>
        <begin position="13"/>
        <end position="80"/>
    </location>
</feature>
<gene>
    <name evidence="5" type="ORF">ACFQRG_13675</name>
</gene>
<protein>
    <submittedName>
        <fullName evidence="5">GntR family transcriptional regulator</fullName>
    </submittedName>
</protein>
<evidence type="ECO:0000256" key="2">
    <source>
        <dbReference type="ARBA" id="ARBA00023125"/>
    </source>
</evidence>
<evidence type="ECO:0000256" key="1">
    <source>
        <dbReference type="ARBA" id="ARBA00023015"/>
    </source>
</evidence>
<comment type="caution">
    <text evidence="5">The sequence shown here is derived from an EMBL/GenBank/DDBJ whole genome shotgun (WGS) entry which is preliminary data.</text>
</comment>
<evidence type="ECO:0000256" key="3">
    <source>
        <dbReference type="ARBA" id="ARBA00023163"/>
    </source>
</evidence>
<dbReference type="PANTHER" id="PTHR43537:SF24">
    <property type="entry name" value="GLUCONATE OPERON TRANSCRIPTIONAL REPRESSOR"/>
    <property type="match status" value="1"/>
</dbReference>
<dbReference type="SUPFAM" id="SSF46785">
    <property type="entry name" value="Winged helix' DNA-binding domain"/>
    <property type="match status" value="1"/>
</dbReference>
<evidence type="ECO:0000313" key="6">
    <source>
        <dbReference type="Proteomes" id="UP001596505"/>
    </source>
</evidence>
<keyword evidence="3" id="KW-0804">Transcription</keyword>
<dbReference type="Gene3D" id="1.20.120.530">
    <property type="entry name" value="GntR ligand-binding domain-like"/>
    <property type="match status" value="1"/>
</dbReference>
<accession>A0ABW2Q3F4</accession>
<dbReference type="PROSITE" id="PS50949">
    <property type="entry name" value="HTH_GNTR"/>
    <property type="match status" value="1"/>
</dbReference>
<keyword evidence="1" id="KW-0805">Transcription regulation</keyword>
<evidence type="ECO:0000259" key="4">
    <source>
        <dbReference type="PROSITE" id="PS50949"/>
    </source>
</evidence>
<dbReference type="InterPro" id="IPR011711">
    <property type="entry name" value="GntR_C"/>
</dbReference>
<dbReference type="PRINTS" id="PR00035">
    <property type="entry name" value="HTHGNTR"/>
</dbReference>